<reference evidence="1" key="1">
    <citation type="submission" date="2018-10" db="EMBL/GenBank/DDBJ databases">
        <title>Hidden diversity of soil giant viruses.</title>
        <authorList>
            <person name="Schulz F."/>
            <person name="Alteio L."/>
            <person name="Goudeau D."/>
            <person name="Ryan E.M."/>
            <person name="Malmstrom R.R."/>
            <person name="Blanchard J."/>
            <person name="Woyke T."/>
        </authorList>
    </citation>
    <scope>NUCLEOTIDE SEQUENCE</scope>
    <source>
        <strain evidence="1">HYV1</strain>
    </source>
</reference>
<accession>A0A3G5A6G1</accession>
<sequence>MTSLKRAIRSSDSMCNIVNSLRHSGIYMLESTKYNGSSSSLRIIKLPVVG</sequence>
<dbReference type="EMBL" id="MK072384">
    <property type="protein sequence ID" value="AYV82850.1"/>
    <property type="molecule type" value="Genomic_DNA"/>
</dbReference>
<name>A0A3G5A6G1_9VIRU</name>
<organism evidence="1">
    <name type="scientific">Hyperionvirus sp</name>
    <dbReference type="NCBI Taxonomy" id="2487770"/>
    <lineage>
        <taxon>Viruses</taxon>
        <taxon>Varidnaviria</taxon>
        <taxon>Bamfordvirae</taxon>
        <taxon>Nucleocytoviricota</taxon>
        <taxon>Megaviricetes</taxon>
        <taxon>Imitervirales</taxon>
        <taxon>Mimiviridae</taxon>
        <taxon>Klosneuvirinae</taxon>
    </lineage>
</organism>
<evidence type="ECO:0000313" key="1">
    <source>
        <dbReference type="EMBL" id="AYV82850.1"/>
    </source>
</evidence>
<proteinExistence type="predicted"/>
<gene>
    <name evidence="1" type="ORF">Hyperionvirus2_218</name>
</gene>
<protein>
    <submittedName>
        <fullName evidence="1">Uncharacterized protein</fullName>
    </submittedName>
</protein>